<gene>
    <name evidence="1" type="ORF">CPT_ProddE_029</name>
</gene>
<keyword evidence="2" id="KW-1185">Reference proteome</keyword>
<dbReference type="EMBL" id="MZ666938">
    <property type="protein sequence ID" value="UAJ16909.1"/>
    <property type="molecule type" value="Genomic_DNA"/>
</dbReference>
<organism evidence="1 2">
    <name type="scientific">Desulfovibrio phage ProddE</name>
    <dbReference type="NCBI Taxonomy" id="2866661"/>
    <lineage>
        <taxon>Viruses</taxon>
        <taxon>Duplodnaviria</taxon>
        <taxon>Heunggongvirae</taxon>
        <taxon>Uroviricota</taxon>
        <taxon>Caudoviricetes</taxon>
        <taxon>Autographivirales</taxon>
        <taxon>Autographivirales incertae sedis</taxon>
        <taxon>Proddevirus</taxon>
        <taxon>Proddevirus proddE</taxon>
    </lineage>
</organism>
<reference evidence="1" key="1">
    <citation type="submission" date="2021-07" db="EMBL/GenBank/DDBJ databases">
        <title>A sheep in wolf's clothing: the temperate origins of bacteriophage T7.</title>
        <authorList>
            <person name="Boeckman J.X."/>
            <person name="Korn A."/>
            <person name="Yao G."/>
            <person name="Ravindran A."/>
            <person name="Gonzalez C."/>
            <person name="Gill J."/>
        </authorList>
    </citation>
    <scope>NUCLEOTIDE SEQUENCE</scope>
</reference>
<name>A0AAE8XAP0_9CAUD</name>
<sequence length="212" mass="23965">MSEASSSANFVTPTTELEAVNIMLFGIGETPVNSLEEVTADVSVANAILAEVSKAVQLDGYQWNTEDDYPLTPDDSGRITLNPSIVRVAFREPDDRELTMRGRKVYDRINHTYIFDKSTTIYVTITLLLPFEELPETARRYITIRALRVFQARTVGSSTLAGFEEVDEARARALMLMEERKQDRPNMLTGTLPPVGTWRPSSAMRYRGIRRR</sequence>
<dbReference type="InterPro" id="IPR033767">
    <property type="entry name" value="Tail_Gp11"/>
</dbReference>
<evidence type="ECO:0000313" key="2">
    <source>
        <dbReference type="Proteomes" id="UP000827424"/>
    </source>
</evidence>
<protein>
    <submittedName>
        <fullName evidence="1">Tail tubular protein A</fullName>
    </submittedName>
</protein>
<dbReference type="Pfam" id="PF17212">
    <property type="entry name" value="Tube"/>
    <property type="match status" value="1"/>
</dbReference>
<accession>A0AAE8XAP0</accession>
<dbReference type="Proteomes" id="UP000827424">
    <property type="component" value="Segment"/>
</dbReference>
<proteinExistence type="predicted"/>
<evidence type="ECO:0000313" key="1">
    <source>
        <dbReference type="EMBL" id="UAJ16909.1"/>
    </source>
</evidence>